<dbReference type="EMBL" id="CVRI01000059">
    <property type="protein sequence ID" value="CRL03409.1"/>
    <property type="molecule type" value="Genomic_DNA"/>
</dbReference>
<feature type="signal peptide" evidence="1">
    <location>
        <begin position="1"/>
        <end position="18"/>
    </location>
</feature>
<keyword evidence="3" id="KW-1185">Reference proteome</keyword>
<gene>
    <name evidence="2" type="ORF">CLUMA_CG016808</name>
</gene>
<keyword evidence="1" id="KW-0732">Signal</keyword>
<feature type="chain" id="PRO_5012091343" evidence="1">
    <location>
        <begin position="19"/>
        <end position="93"/>
    </location>
</feature>
<evidence type="ECO:0000256" key="1">
    <source>
        <dbReference type="SAM" id="SignalP"/>
    </source>
</evidence>
<accession>A0A1J1IXX2</accession>
<evidence type="ECO:0000313" key="3">
    <source>
        <dbReference type="Proteomes" id="UP000183832"/>
    </source>
</evidence>
<reference evidence="2 3" key="1">
    <citation type="submission" date="2015-04" db="EMBL/GenBank/DDBJ databases">
        <authorList>
            <person name="Syromyatnikov M.Y."/>
            <person name="Popov V.N."/>
        </authorList>
    </citation>
    <scope>NUCLEOTIDE SEQUENCE [LARGE SCALE GENOMIC DNA]</scope>
</reference>
<organism evidence="2 3">
    <name type="scientific">Clunio marinus</name>
    <dbReference type="NCBI Taxonomy" id="568069"/>
    <lineage>
        <taxon>Eukaryota</taxon>
        <taxon>Metazoa</taxon>
        <taxon>Ecdysozoa</taxon>
        <taxon>Arthropoda</taxon>
        <taxon>Hexapoda</taxon>
        <taxon>Insecta</taxon>
        <taxon>Pterygota</taxon>
        <taxon>Neoptera</taxon>
        <taxon>Endopterygota</taxon>
        <taxon>Diptera</taxon>
        <taxon>Nematocera</taxon>
        <taxon>Chironomoidea</taxon>
        <taxon>Chironomidae</taxon>
        <taxon>Clunio</taxon>
    </lineage>
</organism>
<name>A0A1J1IXX2_9DIPT</name>
<dbReference type="AlphaFoldDB" id="A0A1J1IXX2"/>
<dbReference type="Proteomes" id="UP000183832">
    <property type="component" value="Unassembled WGS sequence"/>
</dbReference>
<protein>
    <submittedName>
        <fullName evidence="2">CLUMA_CG016808, isoform A</fullName>
    </submittedName>
</protein>
<sequence>MEFIKLLLVILISEKVLPSGDELCMSQSNVRINADDVGDESSLNIHDYDDNIGLKSTEGKQLKEALNHTCLDGQINVCLVAYNMKKKKEIPLP</sequence>
<evidence type="ECO:0000313" key="2">
    <source>
        <dbReference type="EMBL" id="CRL03409.1"/>
    </source>
</evidence>
<proteinExistence type="predicted"/>